<evidence type="ECO:0000259" key="7">
    <source>
        <dbReference type="PROSITE" id="PS51123"/>
    </source>
</evidence>
<feature type="chain" id="PRO_5042202054" evidence="6">
    <location>
        <begin position="27"/>
        <end position="276"/>
    </location>
</feature>
<dbReference type="PROSITE" id="PS51123">
    <property type="entry name" value="OMPA_2"/>
    <property type="match status" value="1"/>
</dbReference>
<keyword evidence="9" id="KW-1185">Reference proteome</keyword>
<protein>
    <submittedName>
        <fullName evidence="8">Outer membrane protein OmpA-like peptidoglycan-associated protein</fullName>
    </submittedName>
</protein>
<dbReference type="Pfam" id="PF14346">
    <property type="entry name" value="DUF4398"/>
    <property type="match status" value="1"/>
</dbReference>
<dbReference type="CDD" id="cd07185">
    <property type="entry name" value="OmpA_C-like"/>
    <property type="match status" value="1"/>
</dbReference>
<reference evidence="8" key="1">
    <citation type="submission" date="2022-03" db="EMBL/GenBank/DDBJ databases">
        <title>Genomic Encyclopedia of Type Strains, Phase III (KMG-III): the genomes of soil and plant-associated and newly described type strains.</title>
        <authorList>
            <person name="Whitman W."/>
        </authorList>
    </citation>
    <scope>NUCLEOTIDE SEQUENCE</scope>
    <source>
        <strain evidence="8">ANL 6-2</strain>
    </source>
</reference>
<dbReference type="SUPFAM" id="SSF103088">
    <property type="entry name" value="OmpA-like"/>
    <property type="match status" value="1"/>
</dbReference>
<dbReference type="PRINTS" id="PR01021">
    <property type="entry name" value="OMPADOMAIN"/>
</dbReference>
<keyword evidence="6" id="KW-0732">Signal</keyword>
<dbReference type="Gene3D" id="3.30.1330.60">
    <property type="entry name" value="OmpA-like domain"/>
    <property type="match status" value="1"/>
</dbReference>
<dbReference type="EMBL" id="JALJXV010000011">
    <property type="protein sequence ID" value="MCP1676762.1"/>
    <property type="molecule type" value="Genomic_DNA"/>
</dbReference>
<gene>
    <name evidence="8" type="ORF">J2T57_003935</name>
</gene>
<dbReference type="PANTHER" id="PTHR30329:SF21">
    <property type="entry name" value="LIPOPROTEIN YIAD-RELATED"/>
    <property type="match status" value="1"/>
</dbReference>
<sequence>MNTRTKTTVRKSGAVTALALSVALLAACASTPESPSGASALRSNLSALQNDPDLAERARVELREAEEAVQLAEQPLPSSDARLAEHRVYMAEQKIEIARAKASTRYAEYQRQSMEEARSDERLTARTEEADRARAGVADLQRQIATLQAEVTDRGIVLTLGDVLFATGSAELQPGADGNLNRLVDFLNEHPERRVLIEGHTDSVGSAESNQRLSQRRADAVRSHLVRRGLSQDRLSTSGMGEDRPVASNETASGRQQNRRVEIIIENAPLTSGAGS</sequence>
<feature type="domain" description="OmpA-like" evidence="7">
    <location>
        <begin position="152"/>
        <end position="269"/>
    </location>
</feature>
<feature type="region of interest" description="Disordered" evidence="5">
    <location>
        <begin position="226"/>
        <end position="259"/>
    </location>
</feature>
<dbReference type="InterPro" id="IPR006664">
    <property type="entry name" value="OMP_bac"/>
</dbReference>
<comment type="subcellular location">
    <subcellularLocation>
        <location evidence="1">Cell outer membrane</location>
    </subcellularLocation>
</comment>
<evidence type="ECO:0000256" key="3">
    <source>
        <dbReference type="ARBA" id="ARBA00023237"/>
    </source>
</evidence>
<evidence type="ECO:0000256" key="6">
    <source>
        <dbReference type="SAM" id="SignalP"/>
    </source>
</evidence>
<evidence type="ECO:0000313" key="9">
    <source>
        <dbReference type="Proteomes" id="UP001205843"/>
    </source>
</evidence>
<evidence type="ECO:0000313" key="8">
    <source>
        <dbReference type="EMBL" id="MCP1676762.1"/>
    </source>
</evidence>
<dbReference type="GO" id="GO:0009279">
    <property type="term" value="C:cell outer membrane"/>
    <property type="evidence" value="ECO:0007669"/>
    <property type="project" value="UniProtKB-SubCell"/>
</dbReference>
<proteinExistence type="predicted"/>
<evidence type="ECO:0000256" key="2">
    <source>
        <dbReference type="ARBA" id="ARBA00023136"/>
    </source>
</evidence>
<evidence type="ECO:0000256" key="4">
    <source>
        <dbReference type="PROSITE-ProRule" id="PRU00473"/>
    </source>
</evidence>
<dbReference type="AlphaFoldDB" id="A0AAE3KHW4"/>
<accession>A0AAE3KHW4</accession>
<keyword evidence="2 4" id="KW-0472">Membrane</keyword>
<dbReference type="PRINTS" id="PR01023">
    <property type="entry name" value="NAFLGMOTY"/>
</dbReference>
<name>A0AAE3KHW4_9GAMM</name>
<dbReference type="InterPro" id="IPR025511">
    <property type="entry name" value="DUF4398"/>
</dbReference>
<organism evidence="8 9">
    <name type="scientific">Natronocella acetinitrilica</name>
    <dbReference type="NCBI Taxonomy" id="414046"/>
    <lineage>
        <taxon>Bacteria</taxon>
        <taxon>Pseudomonadati</taxon>
        <taxon>Pseudomonadota</taxon>
        <taxon>Gammaproteobacteria</taxon>
        <taxon>Chromatiales</taxon>
        <taxon>Ectothiorhodospiraceae</taxon>
        <taxon>Natronocella</taxon>
    </lineage>
</organism>
<evidence type="ECO:0000256" key="1">
    <source>
        <dbReference type="ARBA" id="ARBA00004442"/>
    </source>
</evidence>
<comment type="caution">
    <text evidence="8">The sequence shown here is derived from an EMBL/GenBank/DDBJ whole genome shotgun (WGS) entry which is preliminary data.</text>
</comment>
<dbReference type="Proteomes" id="UP001205843">
    <property type="component" value="Unassembled WGS sequence"/>
</dbReference>
<dbReference type="InterPro" id="IPR006665">
    <property type="entry name" value="OmpA-like"/>
</dbReference>
<dbReference type="InterPro" id="IPR050330">
    <property type="entry name" value="Bact_OuterMem_StrucFunc"/>
</dbReference>
<evidence type="ECO:0000256" key="5">
    <source>
        <dbReference type="SAM" id="MobiDB-lite"/>
    </source>
</evidence>
<keyword evidence="3" id="KW-0998">Cell outer membrane</keyword>
<dbReference type="Pfam" id="PF00691">
    <property type="entry name" value="OmpA"/>
    <property type="match status" value="1"/>
</dbReference>
<dbReference type="RefSeq" id="WP_253483847.1">
    <property type="nucleotide sequence ID" value="NZ_JALJXV010000011.1"/>
</dbReference>
<feature type="signal peptide" evidence="6">
    <location>
        <begin position="1"/>
        <end position="26"/>
    </location>
</feature>
<dbReference type="PROSITE" id="PS51257">
    <property type="entry name" value="PROKAR_LIPOPROTEIN"/>
    <property type="match status" value="1"/>
</dbReference>
<dbReference type="InterPro" id="IPR036737">
    <property type="entry name" value="OmpA-like_sf"/>
</dbReference>
<dbReference type="PANTHER" id="PTHR30329">
    <property type="entry name" value="STATOR ELEMENT OF FLAGELLAR MOTOR COMPLEX"/>
    <property type="match status" value="1"/>
</dbReference>